<dbReference type="Proteomes" id="UP001367508">
    <property type="component" value="Unassembled WGS sequence"/>
</dbReference>
<dbReference type="AlphaFoldDB" id="A0AAN9KQ63"/>
<comment type="caution">
    <text evidence="1">The sequence shown here is derived from an EMBL/GenBank/DDBJ whole genome shotgun (WGS) entry which is preliminary data.</text>
</comment>
<dbReference type="EMBL" id="JAYMYQ010000007">
    <property type="protein sequence ID" value="KAK7320651.1"/>
    <property type="molecule type" value="Genomic_DNA"/>
</dbReference>
<evidence type="ECO:0000313" key="2">
    <source>
        <dbReference type="Proteomes" id="UP001367508"/>
    </source>
</evidence>
<name>A0AAN9KQ63_CANGL</name>
<sequence length="122" mass="14228">MFISILHGAYFHCCSLVSNGKYCILTCFHLSNVNYPSYPINLLFAIDKCLWLVTGVTRILSCVLRLDLCFQLCIWLQIWMMMLVLDFISTQQHVAEAGWLYHSQLILNWLMRVCQVHSNIQP</sequence>
<gene>
    <name evidence="1" type="ORF">VNO77_30317</name>
</gene>
<protein>
    <submittedName>
        <fullName evidence="1">Uncharacterized protein</fullName>
    </submittedName>
</protein>
<proteinExistence type="predicted"/>
<reference evidence="1 2" key="1">
    <citation type="submission" date="2024-01" db="EMBL/GenBank/DDBJ databases">
        <title>The genomes of 5 underutilized Papilionoideae crops provide insights into root nodulation and disease resistanc.</title>
        <authorList>
            <person name="Jiang F."/>
        </authorList>
    </citation>
    <scope>NUCLEOTIDE SEQUENCE [LARGE SCALE GENOMIC DNA]</scope>
    <source>
        <strain evidence="1">LVBAO_FW01</strain>
        <tissue evidence="1">Leaves</tissue>
    </source>
</reference>
<organism evidence="1 2">
    <name type="scientific">Canavalia gladiata</name>
    <name type="common">Sword bean</name>
    <name type="synonym">Dolichos gladiatus</name>
    <dbReference type="NCBI Taxonomy" id="3824"/>
    <lineage>
        <taxon>Eukaryota</taxon>
        <taxon>Viridiplantae</taxon>
        <taxon>Streptophyta</taxon>
        <taxon>Embryophyta</taxon>
        <taxon>Tracheophyta</taxon>
        <taxon>Spermatophyta</taxon>
        <taxon>Magnoliopsida</taxon>
        <taxon>eudicotyledons</taxon>
        <taxon>Gunneridae</taxon>
        <taxon>Pentapetalae</taxon>
        <taxon>rosids</taxon>
        <taxon>fabids</taxon>
        <taxon>Fabales</taxon>
        <taxon>Fabaceae</taxon>
        <taxon>Papilionoideae</taxon>
        <taxon>50 kb inversion clade</taxon>
        <taxon>NPAAA clade</taxon>
        <taxon>indigoferoid/millettioid clade</taxon>
        <taxon>Phaseoleae</taxon>
        <taxon>Canavalia</taxon>
    </lineage>
</organism>
<evidence type="ECO:0000313" key="1">
    <source>
        <dbReference type="EMBL" id="KAK7320651.1"/>
    </source>
</evidence>
<keyword evidence="2" id="KW-1185">Reference proteome</keyword>
<accession>A0AAN9KQ63</accession>